<dbReference type="Pfam" id="PF00186">
    <property type="entry name" value="DHFR_1"/>
    <property type="match status" value="1"/>
</dbReference>
<dbReference type="RefSeq" id="YP_007007303.1">
    <property type="nucleotide sequence ID" value="NC_019526.1"/>
</dbReference>
<evidence type="ECO:0000256" key="6">
    <source>
        <dbReference type="RuleBase" id="RU004474"/>
    </source>
</evidence>
<dbReference type="Gene3D" id="3.40.430.10">
    <property type="entry name" value="Dihydrofolate Reductase, subunit A"/>
    <property type="match status" value="1"/>
</dbReference>
<dbReference type="GO" id="GO:0046452">
    <property type="term" value="P:dihydrofolate metabolic process"/>
    <property type="evidence" value="ECO:0007669"/>
    <property type="project" value="TreeGrafter"/>
</dbReference>
<dbReference type="GO" id="GO:0006730">
    <property type="term" value="P:one-carbon metabolic process"/>
    <property type="evidence" value="ECO:0007669"/>
    <property type="project" value="UniProtKB-KW"/>
</dbReference>
<evidence type="ECO:0000313" key="8">
    <source>
        <dbReference type="EMBL" id="AFA44421.1"/>
    </source>
</evidence>
<dbReference type="KEGG" id="vg:14012736"/>
<evidence type="ECO:0000256" key="3">
    <source>
        <dbReference type="ARBA" id="ARBA00022563"/>
    </source>
</evidence>
<dbReference type="Proteomes" id="UP000007524">
    <property type="component" value="Segment"/>
</dbReference>
<keyword evidence="5" id="KW-0560">Oxidoreductase</keyword>
<keyword evidence="4" id="KW-0521">NADP</keyword>
<dbReference type="CDD" id="cd00209">
    <property type="entry name" value="DHFR"/>
    <property type="match status" value="1"/>
</dbReference>
<dbReference type="GO" id="GO:0046654">
    <property type="term" value="P:tetrahydrofolate biosynthetic process"/>
    <property type="evidence" value="ECO:0007669"/>
    <property type="project" value="InterPro"/>
</dbReference>
<dbReference type="InterPro" id="IPR001796">
    <property type="entry name" value="DHFR_dom"/>
</dbReference>
<dbReference type="GO" id="GO:0050661">
    <property type="term" value="F:NADP binding"/>
    <property type="evidence" value="ECO:0007669"/>
    <property type="project" value="InterPro"/>
</dbReference>
<dbReference type="InterPro" id="IPR012259">
    <property type="entry name" value="DHFR"/>
</dbReference>
<evidence type="ECO:0000256" key="5">
    <source>
        <dbReference type="ARBA" id="ARBA00023002"/>
    </source>
</evidence>
<protein>
    <recommendedName>
        <fullName evidence="2">dihydrofolate reductase</fullName>
        <ecNumber evidence="2">1.5.1.3</ecNumber>
    </recommendedName>
</protein>
<evidence type="ECO:0000259" key="7">
    <source>
        <dbReference type="PROSITE" id="PS51330"/>
    </source>
</evidence>
<dbReference type="InterPro" id="IPR024072">
    <property type="entry name" value="DHFR-like_dom_sf"/>
</dbReference>
<comment type="pathway">
    <text evidence="1">Cofactor biosynthesis; tetrahydrofolate biosynthesis; 5,6,7,8-tetrahydrofolate from 7,8-dihydrofolate: step 1/1.</text>
</comment>
<keyword evidence="9" id="KW-1185">Reference proteome</keyword>
<evidence type="ECO:0000256" key="4">
    <source>
        <dbReference type="ARBA" id="ARBA00022857"/>
    </source>
</evidence>
<dbReference type="PRINTS" id="PR00070">
    <property type="entry name" value="DHFR"/>
</dbReference>
<organism evidence="8 9">
    <name type="scientific">Klebsiella phage vB_KleM_RaK2</name>
    <dbReference type="NCBI Taxonomy" id="1147094"/>
    <lineage>
        <taxon>Viruses</taxon>
        <taxon>Duplodnaviria</taxon>
        <taxon>Heunggongvirae</taxon>
        <taxon>Uroviricota</taxon>
        <taxon>Caudoviricetes</taxon>
        <taxon>Alcyoneusvirus</taxon>
        <taxon>Alcyoneusvirus RaK2</taxon>
    </lineage>
</organism>
<dbReference type="PROSITE" id="PS00075">
    <property type="entry name" value="DHFR_1"/>
    <property type="match status" value="1"/>
</dbReference>
<sequence>MLLLDLSNHIKWRNYLMAKIILCTDKNYGIGYKNTIPWHSSEDFKHFKEETLNKTVVMGYNTWKSLPNKPLSKRLNIVLVNRAYEDRDMYDQTNVLFLDEDNLESIIRNNPDCVIIGGASIYKMSLPHVDEIVHSIIPKEFVCDCFFDFTIDKRVIIERESCKTLDDGIMVDYYKCNPNPDYDDYVDSYQ</sequence>
<dbReference type="InterPro" id="IPR017925">
    <property type="entry name" value="DHFR_CS"/>
</dbReference>
<evidence type="ECO:0000256" key="1">
    <source>
        <dbReference type="ARBA" id="ARBA00004903"/>
    </source>
</evidence>
<dbReference type="EMBL" id="JQ513383">
    <property type="protein sequence ID" value="AFA44421.1"/>
    <property type="molecule type" value="Genomic_DNA"/>
</dbReference>
<reference evidence="8 9" key="1">
    <citation type="journal article" date="2012" name="J. Virol.">
        <title>Genome of Klebsiella sp.-Infecting Bacteriophage vB_KleM_RaK2.</title>
        <authorList>
            <person name="Simoliunas E."/>
            <person name="Kaliniene L."/>
            <person name="Truncaite L."/>
            <person name="Klausa V."/>
            <person name="Zajanckauskaite A."/>
            <person name="Meskys R."/>
        </authorList>
    </citation>
    <scope>NUCLEOTIDE SEQUENCE [LARGE SCALE GENOMIC DNA]</scope>
</reference>
<evidence type="ECO:0000313" key="9">
    <source>
        <dbReference type="Proteomes" id="UP000007524"/>
    </source>
</evidence>
<proteinExistence type="inferred from homology"/>
<dbReference type="GO" id="GO:0004146">
    <property type="term" value="F:dihydrofolate reductase activity"/>
    <property type="evidence" value="ECO:0007669"/>
    <property type="project" value="UniProtKB-EC"/>
</dbReference>
<gene>
    <name evidence="8" type="primary">frd</name>
    <name evidence="8" type="ORF">RaK2_00148</name>
</gene>
<comment type="similarity">
    <text evidence="6">Belongs to the dihydrofolate reductase family.</text>
</comment>
<dbReference type="OrthoDB" id="9577at10239"/>
<accession>H6X3V5</accession>
<evidence type="ECO:0000256" key="2">
    <source>
        <dbReference type="ARBA" id="ARBA00012856"/>
    </source>
</evidence>
<dbReference type="GO" id="GO:0046655">
    <property type="term" value="P:folic acid metabolic process"/>
    <property type="evidence" value="ECO:0007669"/>
    <property type="project" value="TreeGrafter"/>
</dbReference>
<dbReference type="PROSITE" id="PS51330">
    <property type="entry name" value="DHFR_2"/>
    <property type="match status" value="1"/>
</dbReference>
<dbReference type="SUPFAM" id="SSF53597">
    <property type="entry name" value="Dihydrofolate reductase-like"/>
    <property type="match status" value="1"/>
</dbReference>
<feature type="domain" description="DHFR" evidence="7">
    <location>
        <begin position="17"/>
        <end position="190"/>
    </location>
</feature>
<dbReference type="PANTHER" id="PTHR48069:SF3">
    <property type="entry name" value="DIHYDROFOLATE REDUCTASE"/>
    <property type="match status" value="1"/>
</dbReference>
<keyword evidence="3" id="KW-0554">One-carbon metabolism</keyword>
<dbReference type="PANTHER" id="PTHR48069">
    <property type="entry name" value="DIHYDROFOLATE REDUCTASE"/>
    <property type="match status" value="1"/>
</dbReference>
<name>H6X3V5_9CAUD</name>
<dbReference type="EC" id="1.5.1.3" evidence="2"/>
<dbReference type="GeneID" id="14012736"/>